<accession>A0ABU7PIS7</accession>
<evidence type="ECO:0000313" key="2">
    <source>
        <dbReference type="Proteomes" id="UP001344658"/>
    </source>
</evidence>
<dbReference type="Pfam" id="PF11209">
    <property type="entry name" value="LmeA"/>
    <property type="match status" value="1"/>
</dbReference>
<keyword evidence="2" id="KW-1185">Reference proteome</keyword>
<name>A0ABU7PIS7_9ACTN</name>
<reference evidence="1 2" key="1">
    <citation type="submission" date="2023-12" db="EMBL/GenBank/DDBJ databases">
        <title>Streptomyces sp. V4-01.</title>
        <authorList>
            <person name="Somphong A."/>
            <person name="Phongsopitanun W."/>
        </authorList>
    </citation>
    <scope>NUCLEOTIDE SEQUENCE [LARGE SCALE GENOMIC DNA]</scope>
    <source>
        <strain evidence="1 2">V4-01</strain>
    </source>
</reference>
<comment type="caution">
    <text evidence="1">The sequence shown here is derived from an EMBL/GenBank/DDBJ whole genome shotgun (WGS) entry which is preliminary data.</text>
</comment>
<dbReference type="InterPro" id="IPR021373">
    <property type="entry name" value="DUF2993"/>
</dbReference>
<organism evidence="1 2">
    <name type="scientific">Actinacidiphila polyblastidii</name>
    <dbReference type="NCBI Taxonomy" id="3110430"/>
    <lineage>
        <taxon>Bacteria</taxon>
        <taxon>Bacillati</taxon>
        <taxon>Actinomycetota</taxon>
        <taxon>Actinomycetes</taxon>
        <taxon>Kitasatosporales</taxon>
        <taxon>Streptomycetaceae</taxon>
        <taxon>Actinacidiphila</taxon>
    </lineage>
</organism>
<dbReference type="EMBL" id="JAZEWV010000033">
    <property type="protein sequence ID" value="MEE4545732.1"/>
    <property type="molecule type" value="Genomic_DNA"/>
</dbReference>
<proteinExistence type="predicted"/>
<evidence type="ECO:0000313" key="1">
    <source>
        <dbReference type="EMBL" id="MEE4545732.1"/>
    </source>
</evidence>
<sequence length="233" mass="23930">MRVARTVLIVVVILGGLFVAADRVAVHLAETKAAKQAQLTEGLTARPKVSIEGFPFLTQAATGKLDDVKVTADDINAGDGGQSLRIESFHADLHGVKLSHGYSRAVADSADGLAFITFADLTKAAPDGITVSYAGVSKDGKALVKLSGSIPGIGSRISVLSEISVHGGNAIGLHARPLPTAFTALGLDDDIRQQIDFIRQLTHLPAGIALTSVTATPDGISVAAAGQHVVLAS</sequence>
<dbReference type="RefSeq" id="WP_330799430.1">
    <property type="nucleotide sequence ID" value="NZ_JAZEWV010000033.1"/>
</dbReference>
<gene>
    <name evidence="1" type="ORF">V2S66_27655</name>
</gene>
<protein>
    <submittedName>
        <fullName evidence="1">DUF2993 domain-containing protein</fullName>
    </submittedName>
</protein>
<dbReference type="Proteomes" id="UP001344658">
    <property type="component" value="Unassembled WGS sequence"/>
</dbReference>